<dbReference type="SUPFAM" id="SSF47353">
    <property type="entry name" value="Retrovirus capsid dimerization domain-like"/>
    <property type="match status" value="1"/>
</dbReference>
<feature type="compositionally biased region" description="Basic and acidic residues" evidence="5">
    <location>
        <begin position="95"/>
        <end position="104"/>
    </location>
</feature>
<dbReference type="GO" id="GO:0003676">
    <property type="term" value="F:nucleic acid binding"/>
    <property type="evidence" value="ECO:0007669"/>
    <property type="project" value="InterPro"/>
</dbReference>
<evidence type="ECO:0000313" key="7">
    <source>
        <dbReference type="EMBL" id="NWQ72511.1"/>
    </source>
</evidence>
<dbReference type="InterPro" id="IPR008919">
    <property type="entry name" value="Retrov_capsid_N"/>
</dbReference>
<protein>
    <submittedName>
        <fullName evidence="7">GAK9 protein</fullName>
    </submittedName>
</protein>
<gene>
    <name evidence="7" type="primary">Ervk9_1</name>
    <name evidence="7" type="ORF">NEOCIN_R13342</name>
</gene>
<comment type="caution">
    <text evidence="7">The sequence shown here is derived from an EMBL/GenBank/DDBJ whole genome shotgun (WGS) entry which is preliminary data.</text>
</comment>
<dbReference type="SUPFAM" id="SSF57756">
    <property type="entry name" value="Retrovirus zinc finger-like domains"/>
    <property type="match status" value="1"/>
</dbReference>
<keyword evidence="1" id="KW-0479">Metal-binding</keyword>
<feature type="region of interest" description="Disordered" evidence="5">
    <location>
        <begin position="95"/>
        <end position="114"/>
    </location>
</feature>
<evidence type="ECO:0000256" key="3">
    <source>
        <dbReference type="ARBA" id="ARBA00022833"/>
    </source>
</evidence>
<dbReference type="SUPFAM" id="SSF47943">
    <property type="entry name" value="Retrovirus capsid protein, N-terminal core domain"/>
    <property type="match status" value="1"/>
</dbReference>
<dbReference type="InterPro" id="IPR001878">
    <property type="entry name" value="Znf_CCHC"/>
</dbReference>
<keyword evidence="8" id="KW-1185">Reference proteome</keyword>
<proteinExistence type="predicted"/>
<dbReference type="Proteomes" id="UP000556200">
    <property type="component" value="Unassembled WGS sequence"/>
</dbReference>
<feature type="compositionally biased region" description="Polar residues" evidence="5">
    <location>
        <begin position="105"/>
        <end position="114"/>
    </location>
</feature>
<dbReference type="Pfam" id="PF19317">
    <property type="entry name" value="Gag_p24_C"/>
    <property type="match status" value="1"/>
</dbReference>
<reference evidence="7 8" key="1">
    <citation type="submission" date="2019-09" db="EMBL/GenBank/DDBJ databases">
        <title>Bird 10,000 Genomes (B10K) Project - Family phase.</title>
        <authorList>
            <person name="Zhang G."/>
        </authorList>
    </citation>
    <scope>NUCLEOTIDE SEQUENCE [LARGE SCALE GENOMIC DNA]</scope>
    <source>
        <strain evidence="7">B10K-DU-004-15</strain>
        <tissue evidence="7">Mixed tissue sample</tissue>
    </source>
</reference>
<dbReference type="GO" id="GO:0016032">
    <property type="term" value="P:viral process"/>
    <property type="evidence" value="ECO:0007669"/>
    <property type="project" value="InterPro"/>
</dbReference>
<evidence type="ECO:0000313" key="8">
    <source>
        <dbReference type="Proteomes" id="UP000556200"/>
    </source>
</evidence>
<dbReference type="Gene3D" id="1.10.1200.30">
    <property type="match status" value="1"/>
</dbReference>
<evidence type="ECO:0000256" key="2">
    <source>
        <dbReference type="ARBA" id="ARBA00022771"/>
    </source>
</evidence>
<dbReference type="Gene3D" id="4.10.60.10">
    <property type="entry name" value="Zinc finger, CCHC-type"/>
    <property type="match status" value="1"/>
</dbReference>
<feature type="compositionally biased region" description="Low complexity" evidence="5">
    <location>
        <begin position="539"/>
        <end position="553"/>
    </location>
</feature>
<dbReference type="InterPro" id="IPR050195">
    <property type="entry name" value="Primate_lentivir_Gag_pol-like"/>
</dbReference>
<dbReference type="InterPro" id="IPR036875">
    <property type="entry name" value="Znf_CCHC_sf"/>
</dbReference>
<feature type="non-terminal residue" evidence="7">
    <location>
        <position position="1"/>
    </location>
</feature>
<feature type="region of interest" description="Disordered" evidence="5">
    <location>
        <begin position="532"/>
        <end position="560"/>
    </location>
</feature>
<feature type="non-terminal residue" evidence="7">
    <location>
        <position position="560"/>
    </location>
</feature>
<dbReference type="GO" id="GO:0008270">
    <property type="term" value="F:zinc ion binding"/>
    <property type="evidence" value="ECO:0007669"/>
    <property type="project" value="UniProtKB-KW"/>
</dbReference>
<evidence type="ECO:0000256" key="4">
    <source>
        <dbReference type="PROSITE-ProRule" id="PRU00047"/>
    </source>
</evidence>
<feature type="region of interest" description="Disordered" evidence="5">
    <location>
        <begin position="136"/>
        <end position="201"/>
    </location>
</feature>
<accession>A0A7K4RGL9</accession>
<dbReference type="PANTHER" id="PTHR40389">
    <property type="entry name" value="ENDOGENOUS RETROVIRUS GROUP K MEMBER 24 GAG POLYPROTEIN-RELATED"/>
    <property type="match status" value="1"/>
</dbReference>
<keyword evidence="3" id="KW-0862">Zinc</keyword>
<dbReference type="PROSITE" id="PS50158">
    <property type="entry name" value="ZF_CCHC"/>
    <property type="match status" value="1"/>
</dbReference>
<dbReference type="PANTHER" id="PTHR40389:SF3">
    <property type="entry name" value="IGE-BINDING PROTEIN"/>
    <property type="match status" value="1"/>
</dbReference>
<evidence type="ECO:0000259" key="6">
    <source>
        <dbReference type="PROSITE" id="PS50158"/>
    </source>
</evidence>
<dbReference type="InterPro" id="IPR008916">
    <property type="entry name" value="Retrov_capsid_C"/>
</dbReference>
<evidence type="ECO:0000256" key="1">
    <source>
        <dbReference type="ARBA" id="ARBA00022723"/>
    </source>
</evidence>
<organism evidence="7 8">
    <name type="scientific">Neopipo cinnamomea</name>
    <dbReference type="NCBI Taxonomy" id="456388"/>
    <lineage>
        <taxon>Eukaryota</taxon>
        <taxon>Metazoa</taxon>
        <taxon>Chordata</taxon>
        <taxon>Craniata</taxon>
        <taxon>Vertebrata</taxon>
        <taxon>Euteleostomi</taxon>
        <taxon>Archelosauria</taxon>
        <taxon>Archosauria</taxon>
        <taxon>Dinosauria</taxon>
        <taxon>Saurischia</taxon>
        <taxon>Theropoda</taxon>
        <taxon>Coelurosauria</taxon>
        <taxon>Aves</taxon>
        <taxon>Neognathae</taxon>
        <taxon>Neoaves</taxon>
        <taxon>Telluraves</taxon>
        <taxon>Australaves</taxon>
        <taxon>Passeriformes</taxon>
        <taxon>Tyrannidae</taxon>
        <taxon>Neopipo</taxon>
    </lineage>
</organism>
<evidence type="ECO:0000256" key="5">
    <source>
        <dbReference type="SAM" id="MobiDB-lite"/>
    </source>
</evidence>
<keyword evidence="2 4" id="KW-0863">Zinc-finger</keyword>
<sequence length="560" mass="60648">MEREAAYSLFTDFLKKKGVKDVDLQKDLPGLLAYGVAKGCFVNPHTVHSIAEWRKFGDKMWEAILDKDKAAEKLGKQWRVIHNVMLQREAEKRAATKAVEERGKNQSYESTWYTGTPLPPAVSTILLPSAPSIPSIPQAATVPGNEPSPASAVQPQPTVPPGAESGELGQSEERDKPPTAAGAMGPSPGAENDLAEATARERREAWAAVAKDCMEKGEGEVLQDLSTLAFPVTFQPAPGGMQAIITSLDWKILAQLRETADKYGASAEPTKQMLDYLWNNYILLPSDSRGIVKLLFSQHQQLLFNAHWQALVNESVAVRRAPGDPLAGVTIEELMGLGPYQRTEAQAILGPDKLREAMRLVRGAIDRVKDPGGIPMYMSIKQGKGESFGSFIDKVAEAIQKAGVPDYMKGAMLRQCVLQNCNSTVRGVLNTMGAHWSVEELLERMSQTPVGEQALLVSAIEKLGEGLQQQAASAQTQVLAALAPLQAAAASTTTATERRRQRCFRCGGLGHIRCDCRATGIWCQRCQSNTHNSTACHQRSGNGRTSASRSSRAPTQVAAA</sequence>
<name>A0A7K4RGL9_9TYRA</name>
<dbReference type="Pfam" id="PF00607">
    <property type="entry name" value="Gag_p24"/>
    <property type="match status" value="1"/>
</dbReference>
<feature type="domain" description="CCHC-type" evidence="6">
    <location>
        <begin position="502"/>
        <end position="517"/>
    </location>
</feature>
<dbReference type="InterPro" id="IPR045345">
    <property type="entry name" value="Gag_p24_C"/>
</dbReference>
<dbReference type="AlphaFoldDB" id="A0A7K4RGL9"/>
<dbReference type="Gene3D" id="1.10.375.10">
    <property type="entry name" value="Human Immunodeficiency Virus Type 1 Capsid Protein"/>
    <property type="match status" value="1"/>
</dbReference>
<dbReference type="EMBL" id="VYZA01005718">
    <property type="protein sequence ID" value="NWQ72511.1"/>
    <property type="molecule type" value="Genomic_DNA"/>
</dbReference>